<reference evidence="1" key="1">
    <citation type="submission" date="2024-09" db="EMBL/GenBank/DDBJ databases">
        <authorList>
            <person name="Liu J."/>
        </authorList>
    </citation>
    <scope>NUCLEOTIDE SEQUENCE</scope>
    <source>
        <strain evidence="1">NBU2967</strain>
    </source>
</reference>
<protein>
    <submittedName>
        <fullName evidence="1">Uncharacterized protein</fullName>
    </submittedName>
</protein>
<sequence>MVLTLLFVLGQTQGNAQALSQAAGKQSGRVPWLDDLYRTISKKNAEKEKNNPYSEIAKGSPYFDKDFKKGAVYYNANFIGTPYLRYDAYNDEIQIKKTSLSEEEYGALLKSNELYCIMDSKRIVYRSFNGSDGIEKGYLKNLVNSGKYFLFVRRVKRFQEGRTSVNSLAASVDSKFIDETGYYFGKENETEMLQKIVAGRRQVLGLFDAGDRAELKAFIRKNKLNLNAENDLMALFYYANTLKK</sequence>
<dbReference type="EMBL" id="JBHFPV010000001">
    <property type="protein sequence ID" value="MFH6602061.1"/>
    <property type="molecule type" value="Genomic_DNA"/>
</dbReference>
<evidence type="ECO:0000313" key="2">
    <source>
        <dbReference type="Proteomes" id="UP001595191"/>
    </source>
</evidence>
<keyword evidence="2" id="KW-1185">Reference proteome</keyword>
<evidence type="ECO:0000313" key="1">
    <source>
        <dbReference type="EMBL" id="MFH6602061.1"/>
    </source>
</evidence>
<proteinExistence type="predicted"/>
<gene>
    <name evidence="1" type="ORF">ACEZ3G_01120</name>
</gene>
<dbReference type="Proteomes" id="UP001595191">
    <property type="component" value="Unassembled WGS sequence"/>
</dbReference>
<organism evidence="1 2">
    <name type="scientific">Meishania litoralis</name>
    <dbReference type="NCBI Taxonomy" id="3434685"/>
    <lineage>
        <taxon>Bacteria</taxon>
        <taxon>Pseudomonadati</taxon>
        <taxon>Bacteroidota</taxon>
        <taxon>Flavobacteriia</taxon>
        <taxon>Flavobacteriales</taxon>
        <taxon>Flavobacteriaceae</taxon>
        <taxon>Meishania</taxon>
    </lineage>
</organism>
<accession>A0ACC7LEV8</accession>
<comment type="caution">
    <text evidence="1">The sequence shown here is derived from an EMBL/GenBank/DDBJ whole genome shotgun (WGS) entry which is preliminary data.</text>
</comment>
<name>A0ACC7LEV8_9FLAO</name>